<dbReference type="InterPro" id="IPR029460">
    <property type="entry name" value="DNAPol_HHH"/>
</dbReference>
<dbReference type="GO" id="GO:0005737">
    <property type="term" value="C:cytoplasm"/>
    <property type="evidence" value="ECO:0007669"/>
    <property type="project" value="UniProtKB-SubCell"/>
</dbReference>
<dbReference type="InterPro" id="IPR012340">
    <property type="entry name" value="NA-bd_OB-fold"/>
</dbReference>
<dbReference type="OrthoDB" id="9804290at2"/>
<dbReference type="GO" id="GO:0008408">
    <property type="term" value="F:3'-5' exonuclease activity"/>
    <property type="evidence" value="ECO:0007669"/>
    <property type="project" value="UniProtKB-UniRule"/>
</dbReference>
<keyword evidence="2 7" id="KW-0548">Nucleotidyltransferase</keyword>
<dbReference type="InterPro" id="IPR040982">
    <property type="entry name" value="DNA_pol3_finger"/>
</dbReference>
<dbReference type="GO" id="GO:0003887">
    <property type="term" value="F:DNA-directed DNA polymerase activity"/>
    <property type="evidence" value="ECO:0007669"/>
    <property type="project" value="UniProtKB-UniRule"/>
</dbReference>
<comment type="similarity">
    <text evidence="7">Belongs to the DNA polymerase type-C family. PolC subfamily.</text>
</comment>
<dbReference type="EC" id="2.7.7.7" evidence="7"/>
<dbReference type="GO" id="GO:0006261">
    <property type="term" value="P:DNA-templated DNA replication"/>
    <property type="evidence" value="ECO:0007669"/>
    <property type="project" value="UniProtKB-UniRule"/>
</dbReference>
<keyword evidence="4 7" id="KW-0269">Exonuclease</keyword>
<keyword evidence="7" id="KW-0378">Hydrolase</keyword>
<dbReference type="PANTHER" id="PTHR32294">
    <property type="entry name" value="DNA POLYMERASE III SUBUNIT ALPHA"/>
    <property type="match status" value="1"/>
</dbReference>
<proteinExistence type="inferred from homology"/>
<accession>A0A380NJG3</accession>
<dbReference type="Pfam" id="PF14579">
    <property type="entry name" value="HHH_6"/>
    <property type="match status" value="1"/>
</dbReference>
<dbReference type="SMART" id="SM00481">
    <property type="entry name" value="POLIIIAc"/>
    <property type="match status" value="1"/>
</dbReference>
<reference evidence="9 10" key="1">
    <citation type="submission" date="2018-06" db="EMBL/GenBank/DDBJ databases">
        <authorList>
            <consortium name="Pathogen Informatics"/>
            <person name="Doyle S."/>
        </authorList>
    </citation>
    <scope>NUCLEOTIDE SEQUENCE [LARGE SCALE GENOMIC DNA]</scope>
    <source>
        <strain evidence="9 10">NCTC12020</strain>
    </source>
</reference>
<protein>
    <recommendedName>
        <fullName evidence="7">DNA polymerase III PolC-type</fullName>
        <shortName evidence="7">PolIII</shortName>
        <ecNumber evidence="7">2.7.7.7</ecNumber>
    </recommendedName>
</protein>
<evidence type="ECO:0000259" key="8">
    <source>
        <dbReference type="SMART" id="SM00481"/>
    </source>
</evidence>
<evidence type="ECO:0000256" key="1">
    <source>
        <dbReference type="ARBA" id="ARBA00022679"/>
    </source>
</evidence>
<evidence type="ECO:0000256" key="2">
    <source>
        <dbReference type="ARBA" id="ARBA00022695"/>
    </source>
</evidence>
<dbReference type="InterPro" id="IPR003141">
    <property type="entry name" value="Pol/His_phosphatase_N"/>
</dbReference>
<dbReference type="InterPro" id="IPR016195">
    <property type="entry name" value="Pol/histidinol_Pase-like"/>
</dbReference>
<name>A0A380NJG3_9FIRM</name>
<keyword evidence="7" id="KW-0540">Nuclease</keyword>
<dbReference type="Pfam" id="PF02811">
    <property type="entry name" value="PHP"/>
    <property type="match status" value="1"/>
</dbReference>
<sequence>MKVRYHIVPKAKQETAMLIETNDKAIEVKNVLSSEEAFKLLHNKLDNWYKSKHIQAHAVTVKESTAFGYRWDSEPIHDHTAEEFAFAGGYDVADLIKELSAQHQSSHSDEAATDGFDEFAEEFFPFSRVDDDPIDMYEEPIVCDYEPAKSTAPISGGEGGFAYKGKRRRSFKRDVTDPGMLLGPTITGDSLSISFVNEEMNNVIFEGIFVNIEMIETKTGKGLIKGSIVDGTNSMRFVKFIDDVEEARELTKMMQTVKGVRIQGDVHYDDKFEKDYILSLRSIQELKKETKRSENREDSRVELHLHTKMSDRDALVNVKELLQTIKDWGHPAVAITDHGVIQAFPEAQDIAGKLGVKVIYGVEGYLIEDEENDTRSHIILLAKNTVGLRNLYKMISISHLQYYKRRPRLPRAVIEDHREGIIIGSACEAGELIRAIVKGESQERLLEIASFYDYLEIQPLENNRFLLYDRRTGEQIREESFLVDINKKVVELGEILNKPVVATCDVHHLNDDEKIYRQIMLTVSGFKDIERTPSLYLRTTDEMLEEFKYLGEEKAYEVVVTNSRMINDSIESLQPVPQGKTYSPKIEGADNDLTEMCYKKAKEIYGDPLPKVVADRLDYELTRIIGNGYGVLYYIAHKLVRKSLDDGYLVGSRGSVGSSFVATMADITEVNPLPPHYICPKCKHSEFFEKGEYAGGFDLPRKNCPECGTPLNTNGHDIPFAIFMGFNGDKVPDIDLNFSGDYQPRAHKYTEELFGRDNVFRAGTIGTIAEKTAIGYVKKYAEAQDIQARQGFLEALAKGVTGVKNTTGQHPGGIMVCPRDMDVHEFTPVQYPANKKDSGIITTHFDYHSFEGCMTKLDILGHDDPTIIRMLEDITGVDVQTIPFDDPETLSLFSSTKAIGLTPEQLMGDKVASLAVPECGTGFVRRMLEDSKPQHFSDIVRISGFSHGTNVWLDNAQTLIKNGTCKLNEAISTRDDIMNFLMHRDIEPLTCFKVMENVRKGKGIDKLNKVGQKETDYEEQMRAGGIPDWFIDSCKKISYLFPRAHAVAYVMMAFRIAWFKINYPLAFYAAYFSIRAKAYDMKIMASSLESQRAEFERLKALDRKASNKDKDMMSALEVSMEMKQRGFNFLVADLNHSDARRFKIHEGALLPPFVAVDSLGEKVADAIVEERAKSPFTSVKDVQRRCKISESILATMRDLGCFGDLPEDEQMSLFG</sequence>
<comment type="function">
    <text evidence="7">Required for replicative DNA synthesis. This DNA polymerase also exhibits 3' to 5' exonuclease activity.</text>
</comment>
<dbReference type="NCBIfam" id="TIGR01405">
    <property type="entry name" value="polC_Gram_pos"/>
    <property type="match status" value="1"/>
</dbReference>
<dbReference type="InterPro" id="IPR044923">
    <property type="entry name" value="PolC_middle_finger_sf"/>
</dbReference>
<dbReference type="CDD" id="cd07435">
    <property type="entry name" value="PHP_PolIIIA_POLC"/>
    <property type="match status" value="1"/>
</dbReference>
<dbReference type="Gene3D" id="2.40.50.140">
    <property type="entry name" value="Nucleic acid-binding proteins"/>
    <property type="match status" value="1"/>
</dbReference>
<evidence type="ECO:0000313" key="9">
    <source>
        <dbReference type="EMBL" id="SUP41225.1"/>
    </source>
</evidence>
<evidence type="ECO:0000256" key="7">
    <source>
        <dbReference type="HAMAP-Rule" id="MF_00356"/>
    </source>
</evidence>
<evidence type="ECO:0000313" key="10">
    <source>
        <dbReference type="Proteomes" id="UP000255367"/>
    </source>
</evidence>
<feature type="domain" description="Polymerase/histidinol phosphatase N-terminal" evidence="8">
    <location>
        <begin position="301"/>
        <end position="368"/>
    </location>
</feature>
<dbReference type="Proteomes" id="UP000255367">
    <property type="component" value="Unassembled WGS sequence"/>
</dbReference>
<dbReference type="SUPFAM" id="SSF160975">
    <property type="entry name" value="AF1531-like"/>
    <property type="match status" value="1"/>
</dbReference>
<comment type="subcellular location">
    <subcellularLocation>
        <location evidence="7">Cytoplasm</location>
    </subcellularLocation>
</comment>
<organism evidence="9 10">
    <name type="scientific">Veillonella criceti</name>
    <dbReference type="NCBI Taxonomy" id="103891"/>
    <lineage>
        <taxon>Bacteria</taxon>
        <taxon>Bacillati</taxon>
        <taxon>Bacillota</taxon>
        <taxon>Negativicutes</taxon>
        <taxon>Veillonellales</taxon>
        <taxon>Veillonellaceae</taxon>
        <taxon>Veillonella</taxon>
    </lineage>
</organism>
<dbReference type="SUPFAM" id="SSF89550">
    <property type="entry name" value="PHP domain-like"/>
    <property type="match status" value="1"/>
</dbReference>
<dbReference type="InterPro" id="IPR011708">
    <property type="entry name" value="DNA_pol3_alpha_NTPase_dom"/>
</dbReference>
<dbReference type="Gene3D" id="6.10.140.1510">
    <property type="match status" value="1"/>
</dbReference>
<dbReference type="Pfam" id="PF17657">
    <property type="entry name" value="DNA_pol3_finger"/>
    <property type="match status" value="1"/>
</dbReference>
<evidence type="ECO:0000256" key="3">
    <source>
        <dbReference type="ARBA" id="ARBA00022705"/>
    </source>
</evidence>
<dbReference type="Pfam" id="PF07733">
    <property type="entry name" value="DNA_pol3_alpha"/>
    <property type="match status" value="2"/>
</dbReference>
<dbReference type="EMBL" id="UHIO01000001">
    <property type="protein sequence ID" value="SUP41225.1"/>
    <property type="molecule type" value="Genomic_DNA"/>
</dbReference>
<dbReference type="Gene3D" id="1.10.150.870">
    <property type="match status" value="1"/>
</dbReference>
<dbReference type="AlphaFoldDB" id="A0A380NJG3"/>
<dbReference type="HAMAP" id="MF_00356">
    <property type="entry name" value="DNApol_PolC"/>
    <property type="match status" value="1"/>
</dbReference>
<dbReference type="Gene3D" id="3.30.1900.20">
    <property type="match status" value="2"/>
</dbReference>
<keyword evidence="10" id="KW-1185">Reference proteome</keyword>
<keyword evidence="7" id="KW-0963">Cytoplasm</keyword>
<dbReference type="InterPro" id="IPR004013">
    <property type="entry name" value="PHP_dom"/>
</dbReference>
<evidence type="ECO:0000256" key="6">
    <source>
        <dbReference type="ARBA" id="ARBA00049244"/>
    </source>
</evidence>
<dbReference type="RefSeq" id="WP_115309760.1">
    <property type="nucleotide sequence ID" value="NZ_UHIO01000001.1"/>
</dbReference>
<keyword evidence="3 7" id="KW-0235">DNA replication</keyword>
<dbReference type="Gene3D" id="3.20.20.140">
    <property type="entry name" value="Metal-dependent hydrolases"/>
    <property type="match status" value="1"/>
</dbReference>
<dbReference type="Gene3D" id="1.10.150.700">
    <property type="entry name" value="PolC, middle finger domain"/>
    <property type="match status" value="1"/>
</dbReference>
<keyword evidence="1 7" id="KW-0808">Transferase</keyword>
<dbReference type="NCBIfam" id="NF001688">
    <property type="entry name" value="PRK00448.1"/>
    <property type="match status" value="1"/>
</dbReference>
<gene>
    <name evidence="9" type="primary">polC_1</name>
    <name evidence="7" type="synonym">polC</name>
    <name evidence="9" type="ORF">NCTC12020_00517</name>
</gene>
<evidence type="ECO:0000256" key="5">
    <source>
        <dbReference type="ARBA" id="ARBA00022932"/>
    </source>
</evidence>
<dbReference type="PANTHER" id="PTHR32294:SF5">
    <property type="entry name" value="DNA POLYMERASE III POLC-TYPE"/>
    <property type="match status" value="1"/>
</dbReference>
<dbReference type="InterPro" id="IPR006308">
    <property type="entry name" value="Pol_III_a_PolC-type_gram_pos"/>
</dbReference>
<keyword evidence="5 7" id="KW-0239">DNA-directed DNA polymerase</keyword>
<comment type="catalytic activity">
    <reaction evidence="6 7">
        <text>DNA(n) + a 2'-deoxyribonucleoside 5'-triphosphate = DNA(n+1) + diphosphate</text>
        <dbReference type="Rhea" id="RHEA:22508"/>
        <dbReference type="Rhea" id="RHEA-COMP:17339"/>
        <dbReference type="Rhea" id="RHEA-COMP:17340"/>
        <dbReference type="ChEBI" id="CHEBI:33019"/>
        <dbReference type="ChEBI" id="CHEBI:61560"/>
        <dbReference type="ChEBI" id="CHEBI:173112"/>
        <dbReference type="EC" id="2.7.7.7"/>
    </reaction>
</comment>
<evidence type="ECO:0000256" key="4">
    <source>
        <dbReference type="ARBA" id="ARBA00022839"/>
    </source>
</evidence>
<dbReference type="GO" id="GO:0003677">
    <property type="term" value="F:DNA binding"/>
    <property type="evidence" value="ECO:0007669"/>
    <property type="project" value="UniProtKB-UniRule"/>
</dbReference>
<dbReference type="InterPro" id="IPR004805">
    <property type="entry name" value="DnaE2/DnaE/PolC"/>
</dbReference>